<keyword evidence="7" id="KW-0496">Mitochondrion</keyword>
<evidence type="ECO:0000256" key="1">
    <source>
        <dbReference type="ARBA" id="ARBA00004225"/>
    </source>
</evidence>
<dbReference type="InterPro" id="IPR052217">
    <property type="entry name" value="Mito/Peroxisomal_Carrier"/>
</dbReference>
<comment type="similarity">
    <text evidence="2 10">Belongs to the mitochondrial carrier (TC 2.A.29) family.</text>
</comment>
<keyword evidence="5" id="KW-0677">Repeat</keyword>
<evidence type="ECO:0000256" key="3">
    <source>
        <dbReference type="ARBA" id="ARBA00022448"/>
    </source>
</evidence>
<evidence type="ECO:0000313" key="13">
    <source>
        <dbReference type="Proteomes" id="UP000319731"/>
    </source>
</evidence>
<keyword evidence="8 9" id="KW-0472">Membrane</keyword>
<feature type="repeat" description="Solcar" evidence="9">
    <location>
        <begin position="10"/>
        <end position="101"/>
    </location>
</feature>
<sequence length="326" mass="36400">MSKPVKLSPFGDACAGSAGASAALMIVFPLDIIKTRLQIQSKHLAQVQDEKHTYHNALDAFVKILRHEGLLGFYSGLISGLFGTVAQNFTYFYFYSLIRGEYQKRVKGELSTVMELVLGALAGALSQVFTLPIAVVNTRQQTAIAEEKTTFFKTWMNIVRDEGITGLWRGMAPSLILCVNPAITYGSFERLKAAVNHRANREVGARLTSGETFIVGAIAKTLATVVTYPYIMAKVKLQWKAPKSATDKLTAAEKDRLHYKNSIDVLQKVLESDGIRGWYKGMNAQIYKAVLSQAFLFVFRDQFTLWTFMLFQYLAKLREKKVLTAA</sequence>
<keyword evidence="6 11" id="KW-1133">Transmembrane helix</keyword>
<feature type="repeat" description="Solcar" evidence="9">
    <location>
        <begin position="207"/>
        <end position="306"/>
    </location>
</feature>
<dbReference type="Proteomes" id="UP000319731">
    <property type="component" value="Unassembled WGS sequence"/>
</dbReference>
<evidence type="ECO:0000256" key="9">
    <source>
        <dbReference type="PROSITE-ProRule" id="PRU00282"/>
    </source>
</evidence>
<evidence type="ECO:0000313" key="12">
    <source>
        <dbReference type="EMBL" id="TPX34842.1"/>
    </source>
</evidence>
<keyword evidence="3 10" id="KW-0813">Transport</keyword>
<dbReference type="GO" id="GO:0031966">
    <property type="term" value="C:mitochondrial membrane"/>
    <property type="evidence" value="ECO:0007669"/>
    <property type="project" value="UniProtKB-SubCell"/>
</dbReference>
<dbReference type="GeneID" id="42003839"/>
<dbReference type="SUPFAM" id="SSF103506">
    <property type="entry name" value="Mitochondrial carrier"/>
    <property type="match status" value="1"/>
</dbReference>
<dbReference type="PROSITE" id="PS50920">
    <property type="entry name" value="SOLCAR"/>
    <property type="match status" value="3"/>
</dbReference>
<protein>
    <recommendedName>
        <fullName evidence="14">ADP,ATP carrier protein</fullName>
    </recommendedName>
</protein>
<dbReference type="AlphaFoldDB" id="A0A507C584"/>
<dbReference type="PRINTS" id="PR00926">
    <property type="entry name" value="MITOCARRIER"/>
</dbReference>
<evidence type="ECO:0000256" key="11">
    <source>
        <dbReference type="SAM" id="Phobius"/>
    </source>
</evidence>
<keyword evidence="13" id="KW-1185">Reference proteome</keyword>
<evidence type="ECO:0008006" key="14">
    <source>
        <dbReference type="Google" id="ProtNLM"/>
    </source>
</evidence>
<dbReference type="Pfam" id="PF00153">
    <property type="entry name" value="Mito_carr"/>
    <property type="match status" value="3"/>
</dbReference>
<proteinExistence type="inferred from homology"/>
<reference evidence="12 13" key="1">
    <citation type="journal article" date="2019" name="Sci. Rep.">
        <title>Comparative genomics of chytrid fungi reveal insights into the obligate biotrophic and pathogenic lifestyle of Synchytrium endobioticum.</title>
        <authorList>
            <person name="van de Vossenberg B.T.L.H."/>
            <person name="Warris S."/>
            <person name="Nguyen H.D.T."/>
            <person name="van Gent-Pelzer M.P.E."/>
            <person name="Joly D.L."/>
            <person name="van de Geest H.C."/>
            <person name="Bonants P.J.M."/>
            <person name="Smith D.S."/>
            <person name="Levesque C.A."/>
            <person name="van der Lee T.A.J."/>
        </authorList>
    </citation>
    <scope>NUCLEOTIDE SEQUENCE [LARGE SCALE GENOMIC DNA]</scope>
    <source>
        <strain evidence="12 13">JEL517</strain>
    </source>
</reference>
<comment type="subcellular location">
    <subcellularLocation>
        <location evidence="1">Mitochondrion membrane</location>
        <topology evidence="1">Multi-pass membrane protein</topology>
    </subcellularLocation>
</comment>
<gene>
    <name evidence="12" type="ORF">SmJEL517_g02614</name>
</gene>
<feature type="transmembrane region" description="Helical" evidence="11">
    <location>
        <begin position="116"/>
        <end position="135"/>
    </location>
</feature>
<comment type="caution">
    <text evidence="12">The sequence shown here is derived from an EMBL/GenBank/DDBJ whole genome shotgun (WGS) entry which is preliminary data.</text>
</comment>
<evidence type="ECO:0000256" key="6">
    <source>
        <dbReference type="ARBA" id="ARBA00022989"/>
    </source>
</evidence>
<dbReference type="OrthoDB" id="446044at2759"/>
<evidence type="ECO:0000256" key="2">
    <source>
        <dbReference type="ARBA" id="ARBA00006375"/>
    </source>
</evidence>
<dbReference type="InterPro" id="IPR002067">
    <property type="entry name" value="MCP"/>
</dbReference>
<dbReference type="PANTHER" id="PTHR45939:SF1">
    <property type="entry name" value="MITOCHONDRIAL THIAMINE PYROPHOSPHATE CARRIER 1-RELATED"/>
    <property type="match status" value="1"/>
</dbReference>
<evidence type="ECO:0000256" key="7">
    <source>
        <dbReference type="ARBA" id="ARBA00023128"/>
    </source>
</evidence>
<feature type="repeat" description="Solcar" evidence="9">
    <location>
        <begin position="110"/>
        <end position="194"/>
    </location>
</feature>
<dbReference type="STRING" id="1806994.A0A507C584"/>
<keyword evidence="4 9" id="KW-0812">Transmembrane</keyword>
<accession>A0A507C584</accession>
<dbReference type="RefSeq" id="XP_031025480.1">
    <property type="nucleotide sequence ID" value="XM_031168542.1"/>
</dbReference>
<name>A0A507C584_9FUNG</name>
<evidence type="ECO:0000256" key="8">
    <source>
        <dbReference type="ARBA" id="ARBA00023136"/>
    </source>
</evidence>
<dbReference type="GO" id="GO:0015217">
    <property type="term" value="F:ADP transmembrane transporter activity"/>
    <property type="evidence" value="ECO:0007669"/>
    <property type="project" value="TreeGrafter"/>
</dbReference>
<evidence type="ECO:0000256" key="5">
    <source>
        <dbReference type="ARBA" id="ARBA00022737"/>
    </source>
</evidence>
<dbReference type="PANTHER" id="PTHR45939">
    <property type="entry name" value="PEROXISOMAL MEMBRANE PROTEIN PMP34-RELATED"/>
    <property type="match status" value="1"/>
</dbReference>
<dbReference type="InterPro" id="IPR023395">
    <property type="entry name" value="MCP_dom_sf"/>
</dbReference>
<dbReference type="Gene3D" id="1.50.40.10">
    <property type="entry name" value="Mitochondrial carrier domain"/>
    <property type="match status" value="1"/>
</dbReference>
<organism evidence="12 13">
    <name type="scientific">Synchytrium microbalum</name>
    <dbReference type="NCBI Taxonomy" id="1806994"/>
    <lineage>
        <taxon>Eukaryota</taxon>
        <taxon>Fungi</taxon>
        <taxon>Fungi incertae sedis</taxon>
        <taxon>Chytridiomycota</taxon>
        <taxon>Chytridiomycota incertae sedis</taxon>
        <taxon>Chytridiomycetes</taxon>
        <taxon>Synchytriales</taxon>
        <taxon>Synchytriaceae</taxon>
        <taxon>Synchytrium</taxon>
    </lineage>
</organism>
<feature type="transmembrane region" description="Helical" evidence="11">
    <location>
        <begin position="71"/>
        <end position="95"/>
    </location>
</feature>
<evidence type="ECO:0000256" key="10">
    <source>
        <dbReference type="RuleBase" id="RU000488"/>
    </source>
</evidence>
<evidence type="ECO:0000256" key="4">
    <source>
        <dbReference type="ARBA" id="ARBA00022692"/>
    </source>
</evidence>
<dbReference type="EMBL" id="QEAO01000011">
    <property type="protein sequence ID" value="TPX34842.1"/>
    <property type="molecule type" value="Genomic_DNA"/>
</dbReference>
<dbReference type="InterPro" id="IPR018108">
    <property type="entry name" value="MCP_transmembrane"/>
</dbReference>